<comment type="similarity">
    <text evidence="2">Belongs to the RbfA family.</text>
</comment>
<comment type="subunit">
    <text evidence="2">Monomer. Binds 30S ribosomal subunits, but not 50S ribosomal subunits or 70S ribosomes.</text>
</comment>
<dbReference type="PANTHER" id="PTHR33515">
    <property type="entry name" value="RIBOSOME-BINDING FACTOR A, CHLOROPLASTIC-RELATED"/>
    <property type="match status" value="1"/>
</dbReference>
<dbReference type="InterPro" id="IPR000238">
    <property type="entry name" value="RbfA"/>
</dbReference>
<evidence type="ECO:0000313" key="3">
    <source>
        <dbReference type="EMBL" id="TSC94078.1"/>
    </source>
</evidence>
<dbReference type="HAMAP" id="MF_00003">
    <property type="entry name" value="RbfA"/>
    <property type="match status" value="1"/>
</dbReference>
<dbReference type="GO" id="GO:0043024">
    <property type="term" value="F:ribosomal small subunit binding"/>
    <property type="evidence" value="ECO:0007669"/>
    <property type="project" value="TreeGrafter"/>
</dbReference>
<dbReference type="PANTHER" id="PTHR33515:SF1">
    <property type="entry name" value="RIBOSOME-BINDING FACTOR A, CHLOROPLASTIC-RELATED"/>
    <property type="match status" value="1"/>
</dbReference>
<dbReference type="GO" id="GO:0005829">
    <property type="term" value="C:cytosol"/>
    <property type="evidence" value="ECO:0007669"/>
    <property type="project" value="TreeGrafter"/>
</dbReference>
<dbReference type="InterPro" id="IPR023799">
    <property type="entry name" value="RbfA_dom_sf"/>
</dbReference>
<comment type="function">
    <text evidence="2">One of several proteins that assist in the late maturation steps of the functional core of the 30S ribosomal subunit. Associates with free 30S ribosomal subunits (but not with 30S subunits that are part of 70S ribosomes or polysomes). Required for efficient processing of 16S rRNA. May interact with the 5'-terminal helix region of 16S rRNA.</text>
</comment>
<dbReference type="GO" id="GO:0030490">
    <property type="term" value="P:maturation of SSU-rRNA"/>
    <property type="evidence" value="ECO:0007669"/>
    <property type="project" value="UniProtKB-UniRule"/>
</dbReference>
<keyword evidence="1 2" id="KW-0690">Ribosome biogenesis</keyword>
<dbReference type="NCBIfam" id="TIGR00082">
    <property type="entry name" value="rbfA"/>
    <property type="match status" value="1"/>
</dbReference>
<dbReference type="Pfam" id="PF02033">
    <property type="entry name" value="RBFA"/>
    <property type="match status" value="1"/>
</dbReference>
<dbReference type="InterPro" id="IPR015946">
    <property type="entry name" value="KH_dom-like_a/b"/>
</dbReference>
<evidence type="ECO:0000256" key="2">
    <source>
        <dbReference type="HAMAP-Rule" id="MF_00003"/>
    </source>
</evidence>
<reference evidence="3 4" key="1">
    <citation type="submission" date="2017-07" db="EMBL/GenBank/DDBJ databases">
        <title>Mechanisms for carbon and nitrogen cycling indicate functional differentiation within the Candidate Phyla Radiation.</title>
        <authorList>
            <person name="Danczak R.E."/>
            <person name="Johnston M.D."/>
            <person name="Kenah C."/>
            <person name="Slattery M."/>
            <person name="Wrighton K.C."/>
            <person name="Wilkins M.J."/>
        </authorList>
    </citation>
    <scope>NUCLEOTIDE SEQUENCE [LARGE SCALE GENOMIC DNA]</scope>
    <source>
        <strain evidence="3">Athens1014_28</strain>
    </source>
</reference>
<dbReference type="Proteomes" id="UP000316495">
    <property type="component" value="Unassembled WGS sequence"/>
</dbReference>
<proteinExistence type="inferred from homology"/>
<comment type="caution">
    <text evidence="3">The sequence shown here is derived from an EMBL/GenBank/DDBJ whole genome shotgun (WGS) entry which is preliminary data.</text>
</comment>
<accession>A0A554LMK4</accession>
<gene>
    <name evidence="2" type="primary">rbfA</name>
    <name evidence="3" type="ORF">Athens101428_435</name>
</gene>
<keyword evidence="2" id="KW-0963">Cytoplasm</keyword>
<dbReference type="Gene3D" id="3.30.300.20">
    <property type="match status" value="1"/>
</dbReference>
<name>A0A554LMK4_9BACT</name>
<dbReference type="AlphaFoldDB" id="A0A554LMK4"/>
<sequence length="109" mass="12575">MSLRIEKINSLISHHISEIISRELNLKPGILVTVSKVDTGKDLRYSQVFVSVFPEKEIQYVFTALKKEIYLIQGSFNRKMPTKIIPKIKFKLDTTEAEADVIEKLLKQI</sequence>
<evidence type="ECO:0000313" key="4">
    <source>
        <dbReference type="Proteomes" id="UP000316495"/>
    </source>
</evidence>
<comment type="subcellular location">
    <subcellularLocation>
        <location evidence="2">Cytoplasm</location>
    </subcellularLocation>
</comment>
<dbReference type="EMBL" id="VMGN01000021">
    <property type="protein sequence ID" value="TSC94078.1"/>
    <property type="molecule type" value="Genomic_DNA"/>
</dbReference>
<evidence type="ECO:0000256" key="1">
    <source>
        <dbReference type="ARBA" id="ARBA00022517"/>
    </source>
</evidence>
<dbReference type="SUPFAM" id="SSF89919">
    <property type="entry name" value="Ribosome-binding factor A, RbfA"/>
    <property type="match status" value="1"/>
</dbReference>
<organism evidence="3 4">
    <name type="scientific">Candidatus Berkelbacteria bacterium Athens1014_28</name>
    <dbReference type="NCBI Taxonomy" id="2017145"/>
    <lineage>
        <taxon>Bacteria</taxon>
        <taxon>Candidatus Berkelbacteria</taxon>
    </lineage>
</organism>
<protein>
    <recommendedName>
        <fullName evidence="2">Ribosome-binding factor A</fullName>
    </recommendedName>
</protein>